<dbReference type="EMBL" id="JACEIK010000569">
    <property type="protein sequence ID" value="MCD7459229.1"/>
    <property type="molecule type" value="Genomic_DNA"/>
</dbReference>
<feature type="compositionally biased region" description="Polar residues" evidence="1">
    <location>
        <begin position="181"/>
        <end position="199"/>
    </location>
</feature>
<dbReference type="Proteomes" id="UP000823775">
    <property type="component" value="Unassembled WGS sequence"/>
</dbReference>
<evidence type="ECO:0000313" key="4">
    <source>
        <dbReference type="Proteomes" id="UP000823775"/>
    </source>
</evidence>
<feature type="compositionally biased region" description="Polar residues" evidence="1">
    <location>
        <begin position="102"/>
        <end position="126"/>
    </location>
</feature>
<organism evidence="3 4">
    <name type="scientific">Datura stramonium</name>
    <name type="common">Jimsonweed</name>
    <name type="synonym">Common thornapple</name>
    <dbReference type="NCBI Taxonomy" id="4076"/>
    <lineage>
        <taxon>Eukaryota</taxon>
        <taxon>Viridiplantae</taxon>
        <taxon>Streptophyta</taxon>
        <taxon>Embryophyta</taxon>
        <taxon>Tracheophyta</taxon>
        <taxon>Spermatophyta</taxon>
        <taxon>Magnoliopsida</taxon>
        <taxon>eudicotyledons</taxon>
        <taxon>Gunneridae</taxon>
        <taxon>Pentapetalae</taxon>
        <taxon>asterids</taxon>
        <taxon>lamiids</taxon>
        <taxon>Solanales</taxon>
        <taxon>Solanaceae</taxon>
        <taxon>Solanoideae</taxon>
        <taxon>Datureae</taxon>
        <taxon>Datura</taxon>
    </lineage>
</organism>
<feature type="region of interest" description="Disordered" evidence="1">
    <location>
        <begin position="181"/>
        <end position="206"/>
    </location>
</feature>
<comment type="caution">
    <text evidence="3">The sequence shown here is derived from an EMBL/GenBank/DDBJ whole genome shotgun (WGS) entry which is preliminary data.</text>
</comment>
<keyword evidence="2" id="KW-0812">Transmembrane</keyword>
<name>A0ABS8SKC5_DATST</name>
<keyword evidence="2" id="KW-1133">Transmembrane helix</keyword>
<feature type="transmembrane region" description="Helical" evidence="2">
    <location>
        <begin position="12"/>
        <end position="37"/>
    </location>
</feature>
<gene>
    <name evidence="3" type="ORF">HAX54_040358</name>
</gene>
<feature type="region of interest" description="Disordered" evidence="1">
    <location>
        <begin position="101"/>
        <end position="159"/>
    </location>
</feature>
<sequence>MGIQGYEQHLTFVFVVGILLSSITIALLNFYSVTILMKRSLPPLPMRMDSSSFDSVLKFFTQGPIATFPRVTNYVSPVEDHLSKHCTPTVVTDELPPRQPFLSISETDQPLSQSSTSVDTNQNSPISPEIYPESLPINHSLSHSTPPPPPVMPARRSSRHHNVPGYLKEYSYTLPNLHTSPLSTIPSNHQTALTTSYPDNEQALRD</sequence>
<reference evidence="3 4" key="1">
    <citation type="journal article" date="2021" name="BMC Genomics">
        <title>Datura genome reveals duplications of psychoactive alkaloid biosynthetic genes and high mutation rate following tissue culture.</title>
        <authorList>
            <person name="Rajewski A."/>
            <person name="Carter-House D."/>
            <person name="Stajich J."/>
            <person name="Litt A."/>
        </authorList>
    </citation>
    <scope>NUCLEOTIDE SEQUENCE [LARGE SCALE GENOMIC DNA]</scope>
    <source>
        <strain evidence="3">AR-01</strain>
    </source>
</reference>
<evidence type="ECO:0000256" key="2">
    <source>
        <dbReference type="SAM" id="Phobius"/>
    </source>
</evidence>
<evidence type="ECO:0000256" key="1">
    <source>
        <dbReference type="SAM" id="MobiDB-lite"/>
    </source>
</evidence>
<proteinExistence type="predicted"/>
<evidence type="ECO:0000313" key="3">
    <source>
        <dbReference type="EMBL" id="MCD7459229.1"/>
    </source>
</evidence>
<accession>A0ABS8SKC5</accession>
<keyword evidence="2" id="KW-0472">Membrane</keyword>
<protein>
    <submittedName>
        <fullName evidence="3">Uncharacterized protein</fullName>
    </submittedName>
</protein>
<keyword evidence="4" id="KW-1185">Reference proteome</keyword>